<dbReference type="InterPro" id="IPR053863">
    <property type="entry name" value="Glyoxy/Ble-like_N"/>
</dbReference>
<sequence>MSDLNSKHNRTVWVDIPVADLDRASAFYTAVLALPIHKHSMEGFTFCVLDHGDGNGGCLVPDKDAITTKGILVYMNVSGRIRDAVSRVVPNGGKILEETQSIGPHGFRAVVLDSEGNRIALHSEKDA</sequence>
<feature type="domain" description="VOC" evidence="1">
    <location>
        <begin position="10"/>
        <end position="124"/>
    </location>
</feature>
<evidence type="ECO:0000259" key="1">
    <source>
        <dbReference type="PROSITE" id="PS51819"/>
    </source>
</evidence>
<dbReference type="AlphaFoldDB" id="A0A6M4H0M9"/>
<dbReference type="InterPro" id="IPR052164">
    <property type="entry name" value="Anthracycline_SecMetBiosynth"/>
</dbReference>
<keyword evidence="3" id="KW-1185">Reference proteome</keyword>
<protein>
    <recommendedName>
        <fullName evidence="1">VOC domain-containing protein</fullName>
    </recommendedName>
</protein>
<dbReference type="CDD" id="cd07247">
    <property type="entry name" value="SgaA_N_like"/>
    <property type="match status" value="1"/>
</dbReference>
<dbReference type="PROSITE" id="PS51819">
    <property type="entry name" value="VOC"/>
    <property type="match status" value="1"/>
</dbReference>
<organism evidence="2 3">
    <name type="scientific">Usitatibacter rugosus</name>
    <dbReference type="NCBI Taxonomy" id="2732067"/>
    <lineage>
        <taxon>Bacteria</taxon>
        <taxon>Pseudomonadati</taxon>
        <taxon>Pseudomonadota</taxon>
        <taxon>Betaproteobacteria</taxon>
        <taxon>Nitrosomonadales</taxon>
        <taxon>Usitatibacteraceae</taxon>
        <taxon>Usitatibacter</taxon>
    </lineage>
</organism>
<dbReference type="Gene3D" id="3.10.180.10">
    <property type="entry name" value="2,3-Dihydroxybiphenyl 1,2-Dioxygenase, domain 1"/>
    <property type="match status" value="1"/>
</dbReference>
<dbReference type="Pfam" id="PF22677">
    <property type="entry name" value="Ble-like_N"/>
    <property type="match status" value="1"/>
</dbReference>
<dbReference type="SUPFAM" id="SSF54593">
    <property type="entry name" value="Glyoxalase/Bleomycin resistance protein/Dihydroxybiphenyl dioxygenase"/>
    <property type="match status" value="1"/>
</dbReference>
<dbReference type="EMBL" id="CP053069">
    <property type="protein sequence ID" value="QJR12214.1"/>
    <property type="molecule type" value="Genomic_DNA"/>
</dbReference>
<proteinExistence type="predicted"/>
<dbReference type="Proteomes" id="UP000501534">
    <property type="component" value="Chromosome"/>
</dbReference>
<dbReference type="InterPro" id="IPR029068">
    <property type="entry name" value="Glyas_Bleomycin-R_OHBP_Dase"/>
</dbReference>
<evidence type="ECO:0000313" key="3">
    <source>
        <dbReference type="Proteomes" id="UP000501534"/>
    </source>
</evidence>
<dbReference type="PANTHER" id="PTHR33993:SF2">
    <property type="entry name" value="VOC DOMAIN-CONTAINING PROTEIN"/>
    <property type="match status" value="1"/>
</dbReference>
<name>A0A6M4H0M9_9PROT</name>
<evidence type="ECO:0000313" key="2">
    <source>
        <dbReference type="EMBL" id="QJR12214.1"/>
    </source>
</evidence>
<dbReference type="KEGG" id="uru:DSM104443_03299"/>
<dbReference type="InterPro" id="IPR037523">
    <property type="entry name" value="VOC_core"/>
</dbReference>
<gene>
    <name evidence="2" type="ORF">DSM104443_03299</name>
</gene>
<reference evidence="2 3" key="1">
    <citation type="submission" date="2020-04" db="EMBL/GenBank/DDBJ databases">
        <title>Usitatibacter rugosus gen. nov., sp. nov. and Usitatibacter palustris sp. nov., novel members of Usitatibacteraceae fam. nov. within the order Nitrosomonadales isolated from soil.</title>
        <authorList>
            <person name="Huber K.J."/>
            <person name="Neumann-Schaal M."/>
            <person name="Geppert A."/>
            <person name="Luckner M."/>
            <person name="Wanner G."/>
            <person name="Overmann J."/>
        </authorList>
    </citation>
    <scope>NUCLEOTIDE SEQUENCE [LARGE SCALE GENOMIC DNA]</scope>
    <source>
        <strain evidence="2 3">0125_3</strain>
    </source>
</reference>
<accession>A0A6M4H0M9</accession>
<dbReference type="PANTHER" id="PTHR33993">
    <property type="entry name" value="GLYOXALASE-RELATED"/>
    <property type="match status" value="1"/>
</dbReference>
<dbReference type="RefSeq" id="WP_171094226.1">
    <property type="nucleotide sequence ID" value="NZ_CP053069.1"/>
</dbReference>